<evidence type="ECO:0008006" key="3">
    <source>
        <dbReference type="Google" id="ProtNLM"/>
    </source>
</evidence>
<reference evidence="2" key="1">
    <citation type="submission" date="2021-01" db="EMBL/GenBank/DDBJ databases">
        <authorList>
            <person name="Corre E."/>
            <person name="Pelletier E."/>
            <person name="Niang G."/>
            <person name="Scheremetjew M."/>
            <person name="Finn R."/>
            <person name="Kale V."/>
            <person name="Holt S."/>
            <person name="Cochrane G."/>
            <person name="Meng A."/>
            <person name="Brown T."/>
            <person name="Cohen L."/>
        </authorList>
    </citation>
    <scope>NUCLEOTIDE SEQUENCE</scope>
    <source>
        <strain evidence="2">CCMP1594</strain>
    </source>
</reference>
<name>A0A7S4CUY1_9EUGL</name>
<accession>A0A7S4CUY1</accession>
<protein>
    <recommendedName>
        <fullName evidence="3">Secreted protein</fullName>
    </recommendedName>
</protein>
<proteinExistence type="predicted"/>
<feature type="signal peptide" evidence="1">
    <location>
        <begin position="1"/>
        <end position="22"/>
    </location>
</feature>
<evidence type="ECO:0000313" key="2">
    <source>
        <dbReference type="EMBL" id="CAE0807314.1"/>
    </source>
</evidence>
<gene>
    <name evidence="2" type="ORF">EGYM00163_LOCUS18443</name>
</gene>
<feature type="chain" id="PRO_5031259237" description="Secreted protein" evidence="1">
    <location>
        <begin position="23"/>
        <end position="120"/>
    </location>
</feature>
<evidence type="ECO:0000256" key="1">
    <source>
        <dbReference type="SAM" id="SignalP"/>
    </source>
</evidence>
<organism evidence="2">
    <name type="scientific">Eutreptiella gymnastica</name>
    <dbReference type="NCBI Taxonomy" id="73025"/>
    <lineage>
        <taxon>Eukaryota</taxon>
        <taxon>Discoba</taxon>
        <taxon>Euglenozoa</taxon>
        <taxon>Euglenida</taxon>
        <taxon>Spirocuta</taxon>
        <taxon>Euglenophyceae</taxon>
        <taxon>Eutreptiales</taxon>
        <taxon>Eutreptiaceae</taxon>
        <taxon>Eutreptiella</taxon>
    </lineage>
</organism>
<dbReference type="AlphaFoldDB" id="A0A7S4CUY1"/>
<keyword evidence="1" id="KW-0732">Signal</keyword>
<sequence>MLDWTSRITCVGLLGNSALCTGATNCSCFEGGGVFNGVGLVLVTTKSWSWRILDSNASICSAKFELSSFELLPLDGCFGKDLFRLNKRFGGCPLARFDTFNEDASVASRALKAEIGAPLM</sequence>
<dbReference type="EMBL" id="HBJA01052002">
    <property type="protein sequence ID" value="CAE0807314.1"/>
    <property type="molecule type" value="Transcribed_RNA"/>
</dbReference>